<gene>
    <name evidence="1" type="ORF">UW30_C0008G0018</name>
</gene>
<organism evidence="1 2">
    <name type="scientific">Candidatus Giovannonibacteria bacterium GW2011_GWA2_44_13b</name>
    <dbReference type="NCBI Taxonomy" id="1618647"/>
    <lineage>
        <taxon>Bacteria</taxon>
        <taxon>Candidatus Giovannoniibacteriota</taxon>
    </lineage>
</organism>
<reference evidence="1 2" key="1">
    <citation type="journal article" date="2015" name="Nature">
        <title>rRNA introns, odd ribosomes, and small enigmatic genomes across a large radiation of phyla.</title>
        <authorList>
            <person name="Brown C.T."/>
            <person name="Hug L.A."/>
            <person name="Thomas B.C."/>
            <person name="Sharon I."/>
            <person name="Castelle C.J."/>
            <person name="Singh A."/>
            <person name="Wilkins M.J."/>
            <person name="Williams K.H."/>
            <person name="Banfield J.F."/>
        </authorList>
    </citation>
    <scope>NUCLEOTIDE SEQUENCE [LARGE SCALE GENOMIC DNA]</scope>
</reference>
<dbReference type="STRING" id="1618647.UW30_C0008G0018"/>
<evidence type="ECO:0000313" key="2">
    <source>
        <dbReference type="Proteomes" id="UP000034736"/>
    </source>
</evidence>
<comment type="caution">
    <text evidence="1">The sequence shown here is derived from an EMBL/GenBank/DDBJ whole genome shotgun (WGS) entry which is preliminary data.</text>
</comment>
<name>A0A0G1K0T6_9BACT</name>
<dbReference type="AlphaFoldDB" id="A0A0G1K0T6"/>
<protein>
    <submittedName>
        <fullName evidence="1">Uncharacterized protein</fullName>
    </submittedName>
</protein>
<dbReference type="Proteomes" id="UP000034736">
    <property type="component" value="Unassembled WGS sequence"/>
</dbReference>
<dbReference type="EMBL" id="LCHU01000008">
    <property type="protein sequence ID" value="KKT41399.1"/>
    <property type="molecule type" value="Genomic_DNA"/>
</dbReference>
<sequence>MSNVLIIPKELAQKGDLILVPRTDYEDALKVKERLLGEETDIDEAVRIFEKERKAGKLKMAKSFSEML</sequence>
<evidence type="ECO:0000313" key="1">
    <source>
        <dbReference type="EMBL" id="KKT41399.1"/>
    </source>
</evidence>
<accession>A0A0G1K0T6</accession>
<proteinExistence type="predicted"/>